<evidence type="ECO:0000256" key="2">
    <source>
        <dbReference type="SAM" id="MobiDB-lite"/>
    </source>
</evidence>
<feature type="region of interest" description="Disordered" evidence="2">
    <location>
        <begin position="1"/>
        <end position="26"/>
    </location>
</feature>
<dbReference type="Gene3D" id="3.30.740.10">
    <property type="entry name" value="Protein Inhibitor Of Neuronal Nitric Oxide Synthase"/>
    <property type="match status" value="1"/>
</dbReference>
<dbReference type="SUPFAM" id="SSF47473">
    <property type="entry name" value="EF-hand"/>
    <property type="match status" value="1"/>
</dbReference>
<reference evidence="4 5" key="1">
    <citation type="submission" date="2017-06" db="EMBL/GenBank/DDBJ databases">
        <title>A platform for efficient transgenesis in Macrostomum lignano, a flatworm model organism for stem cell research.</title>
        <authorList>
            <person name="Berezikov E."/>
        </authorList>
    </citation>
    <scope>NUCLEOTIDE SEQUENCE [LARGE SCALE GENOMIC DNA]</scope>
    <source>
        <strain evidence="4">DV1</strain>
        <tissue evidence="4">Whole organism</tissue>
    </source>
</reference>
<dbReference type="CDD" id="cd21454">
    <property type="entry name" value="DLC-like_TAL"/>
    <property type="match status" value="1"/>
</dbReference>
<sequence>MEAKPDLASVYRHTHHLRSPPPTAKPDEPVIEANPFLDAFIAIDEDGSETITVEELRNYMKKNNFQESFIKKWLKMFDLNSDGVISLDEFCEVLGLQMKNARMYRRKVQGGLPAEVTVISSSMAEWMQVIIVETVRRASGRFRDERDISNDIKQHLDAEFGKLWQVVIVMGQYFASYSHEPEMSFFFKLGNRVYLIWKTPPP</sequence>
<dbReference type="CDD" id="cd00051">
    <property type="entry name" value="EFh"/>
    <property type="match status" value="1"/>
</dbReference>
<evidence type="ECO:0000259" key="3">
    <source>
        <dbReference type="PROSITE" id="PS50222"/>
    </source>
</evidence>
<keyword evidence="5" id="KW-1185">Reference proteome</keyword>
<proteinExistence type="predicted"/>
<dbReference type="InterPro" id="IPR002048">
    <property type="entry name" value="EF_hand_dom"/>
</dbReference>
<dbReference type="PROSITE" id="PS50222">
    <property type="entry name" value="EF_HAND_2"/>
    <property type="match status" value="1"/>
</dbReference>
<dbReference type="Proteomes" id="UP000215902">
    <property type="component" value="Unassembled WGS sequence"/>
</dbReference>
<dbReference type="GO" id="GO:0005509">
    <property type="term" value="F:calcium ion binding"/>
    <property type="evidence" value="ECO:0007669"/>
    <property type="project" value="InterPro"/>
</dbReference>
<dbReference type="STRING" id="282301.A0A267DRL5"/>
<dbReference type="GO" id="GO:0007017">
    <property type="term" value="P:microtubule-based process"/>
    <property type="evidence" value="ECO:0007669"/>
    <property type="project" value="InterPro"/>
</dbReference>
<organism evidence="4 5">
    <name type="scientific">Macrostomum lignano</name>
    <dbReference type="NCBI Taxonomy" id="282301"/>
    <lineage>
        <taxon>Eukaryota</taxon>
        <taxon>Metazoa</taxon>
        <taxon>Spiralia</taxon>
        <taxon>Lophotrochozoa</taxon>
        <taxon>Platyhelminthes</taxon>
        <taxon>Rhabditophora</taxon>
        <taxon>Macrostomorpha</taxon>
        <taxon>Macrostomida</taxon>
        <taxon>Macrostomidae</taxon>
        <taxon>Macrostomum</taxon>
    </lineage>
</organism>
<dbReference type="SMART" id="SM00054">
    <property type="entry name" value="EFh"/>
    <property type="match status" value="2"/>
</dbReference>
<dbReference type="GO" id="GO:0030286">
    <property type="term" value="C:dynein complex"/>
    <property type="evidence" value="ECO:0007669"/>
    <property type="project" value="InterPro"/>
</dbReference>
<feature type="domain" description="EF-hand" evidence="3">
    <location>
        <begin position="65"/>
        <end position="100"/>
    </location>
</feature>
<dbReference type="InterPro" id="IPR018247">
    <property type="entry name" value="EF_Hand_1_Ca_BS"/>
</dbReference>
<keyword evidence="1" id="KW-0106">Calcium</keyword>
<gene>
    <name evidence="4" type="ORF">BOX15_Mlig010884g1</name>
</gene>
<dbReference type="InterPro" id="IPR011992">
    <property type="entry name" value="EF-hand-dom_pair"/>
</dbReference>
<dbReference type="Gene3D" id="1.10.238.10">
    <property type="entry name" value="EF-hand"/>
    <property type="match status" value="1"/>
</dbReference>
<dbReference type="SMART" id="SM01375">
    <property type="entry name" value="Dynein_light"/>
    <property type="match status" value="1"/>
</dbReference>
<name>A0A267DRL5_9PLAT</name>
<dbReference type="PROSITE" id="PS00018">
    <property type="entry name" value="EF_HAND_1"/>
    <property type="match status" value="1"/>
</dbReference>
<comment type="caution">
    <text evidence="4">The sequence shown here is derived from an EMBL/GenBank/DDBJ whole genome shotgun (WGS) entry which is preliminary data.</text>
</comment>
<accession>A0A267DRL5</accession>
<protein>
    <recommendedName>
        <fullName evidence="3">EF-hand domain-containing protein</fullName>
    </recommendedName>
</protein>
<dbReference type="InterPro" id="IPR001372">
    <property type="entry name" value="Dynein_light_chain_typ-1/2"/>
</dbReference>
<evidence type="ECO:0000313" key="5">
    <source>
        <dbReference type="Proteomes" id="UP000215902"/>
    </source>
</evidence>
<evidence type="ECO:0000256" key="1">
    <source>
        <dbReference type="ARBA" id="ARBA00022837"/>
    </source>
</evidence>
<dbReference type="Pfam" id="PF01221">
    <property type="entry name" value="Dynein_light"/>
    <property type="match status" value="1"/>
</dbReference>
<dbReference type="AlphaFoldDB" id="A0A267DRL5"/>
<dbReference type="EMBL" id="NIVC01003333">
    <property type="protein sequence ID" value="PAA51930.1"/>
    <property type="molecule type" value="Genomic_DNA"/>
</dbReference>
<dbReference type="InterPro" id="IPR037177">
    <property type="entry name" value="DLC_sf"/>
</dbReference>
<evidence type="ECO:0000313" key="4">
    <source>
        <dbReference type="EMBL" id="PAA51930.1"/>
    </source>
</evidence>
<dbReference type="OrthoDB" id="186625at2759"/>
<dbReference type="SUPFAM" id="SSF54648">
    <property type="entry name" value="DLC"/>
    <property type="match status" value="1"/>
</dbReference>
<dbReference type="Pfam" id="PF13499">
    <property type="entry name" value="EF-hand_7"/>
    <property type="match status" value="1"/>
</dbReference>